<dbReference type="EMBL" id="CADCXU010030635">
    <property type="protein sequence ID" value="CAB0016948.1"/>
    <property type="molecule type" value="Genomic_DNA"/>
</dbReference>
<evidence type="ECO:0000259" key="5">
    <source>
        <dbReference type="PROSITE" id="PS50118"/>
    </source>
</evidence>
<feature type="domain" description="HMG box" evidence="5">
    <location>
        <begin position="519"/>
        <end position="553"/>
    </location>
</feature>
<evidence type="ECO:0000313" key="6">
    <source>
        <dbReference type="EMBL" id="CAB0016948.1"/>
    </source>
</evidence>
<keyword evidence="2 3" id="KW-0539">Nucleus</keyword>
<dbReference type="PROSITE" id="PS50118">
    <property type="entry name" value="HMG_BOX_2"/>
    <property type="match status" value="1"/>
</dbReference>
<name>A0A6H5HQK4_9HEMI</name>
<keyword evidence="1 3" id="KW-0238">DNA-binding</keyword>
<dbReference type="GO" id="GO:0005634">
    <property type="term" value="C:nucleus"/>
    <property type="evidence" value="ECO:0007669"/>
    <property type="project" value="UniProtKB-UniRule"/>
</dbReference>
<accession>A0A6H5HQK4</accession>
<dbReference type="GO" id="GO:0045165">
    <property type="term" value="P:cell fate commitment"/>
    <property type="evidence" value="ECO:0007669"/>
    <property type="project" value="TreeGrafter"/>
</dbReference>
<evidence type="ECO:0000256" key="3">
    <source>
        <dbReference type="PROSITE-ProRule" id="PRU00267"/>
    </source>
</evidence>
<gene>
    <name evidence="6" type="ORF">NTEN_LOCUS21066</name>
</gene>
<dbReference type="InterPro" id="IPR051356">
    <property type="entry name" value="SOX/SOX-like_TF"/>
</dbReference>
<dbReference type="InterPro" id="IPR009071">
    <property type="entry name" value="HMG_box_dom"/>
</dbReference>
<dbReference type="OrthoDB" id="6247875at2759"/>
<organism evidence="6 7">
    <name type="scientific">Nesidiocoris tenuis</name>
    <dbReference type="NCBI Taxonomy" id="355587"/>
    <lineage>
        <taxon>Eukaryota</taxon>
        <taxon>Metazoa</taxon>
        <taxon>Ecdysozoa</taxon>
        <taxon>Arthropoda</taxon>
        <taxon>Hexapoda</taxon>
        <taxon>Insecta</taxon>
        <taxon>Pterygota</taxon>
        <taxon>Neoptera</taxon>
        <taxon>Paraneoptera</taxon>
        <taxon>Hemiptera</taxon>
        <taxon>Heteroptera</taxon>
        <taxon>Panheteroptera</taxon>
        <taxon>Cimicomorpha</taxon>
        <taxon>Miridae</taxon>
        <taxon>Dicyphina</taxon>
        <taxon>Nesidiocoris</taxon>
    </lineage>
</organism>
<keyword evidence="7" id="KW-1185">Reference proteome</keyword>
<feature type="region of interest" description="Disordered" evidence="4">
    <location>
        <begin position="348"/>
        <end position="407"/>
    </location>
</feature>
<evidence type="ECO:0000256" key="4">
    <source>
        <dbReference type="SAM" id="MobiDB-lite"/>
    </source>
</evidence>
<proteinExistence type="predicted"/>
<dbReference type="GO" id="GO:0000978">
    <property type="term" value="F:RNA polymerase II cis-regulatory region sequence-specific DNA binding"/>
    <property type="evidence" value="ECO:0007669"/>
    <property type="project" value="TreeGrafter"/>
</dbReference>
<dbReference type="PANTHER" id="PTHR45789">
    <property type="entry name" value="FI18025P1"/>
    <property type="match status" value="1"/>
</dbReference>
<protein>
    <recommendedName>
        <fullName evidence="5">HMG box domain-containing protein</fullName>
    </recommendedName>
</protein>
<feature type="region of interest" description="Disordered" evidence="4">
    <location>
        <begin position="1"/>
        <end position="86"/>
    </location>
</feature>
<evidence type="ECO:0000313" key="7">
    <source>
        <dbReference type="Proteomes" id="UP000479000"/>
    </source>
</evidence>
<dbReference type="InterPro" id="IPR036910">
    <property type="entry name" value="HMG_box_dom_sf"/>
</dbReference>
<feature type="non-terminal residue" evidence="6">
    <location>
        <position position="553"/>
    </location>
</feature>
<dbReference type="GO" id="GO:0000981">
    <property type="term" value="F:DNA-binding transcription factor activity, RNA polymerase II-specific"/>
    <property type="evidence" value="ECO:0007669"/>
    <property type="project" value="TreeGrafter"/>
</dbReference>
<dbReference type="AlphaFoldDB" id="A0A6H5HQK4"/>
<sequence>MPPGGDRAAPLAAPSQVNRHFQTHLGLRSVEPLRRASPQPPLVHRRAPSPPPGSAEAYAVSRRRAYPRQSTRRKSGDGGGPRGVIESTYWNRPEIENRNGAAEKPLFIHIYSESLPDQVSVRPRIYVSVCPCVRPGVNGSIVIVLKSRIGTELQKKLFLIHIYSESLPEQVPGAHLRQNDAGRRVIFNRITRNTQRSIVRCTRDADTYLQLASLRIGIEVDAGTCGTRVGADSYPAARYPYQYSRGNRPRNTGRNENVIDNSSYPAFCPVASVILNNAETQKQIELQRLQQEHLRQQDSLLQQQQHKIYELQSQISSQYGAKSLAMNSSGSLMFLPFIDQLRNLQSLPHASSSSPPTSNAIVESWSSSQASQDLDAPLNLTKPKGGSPGMQHSQGQPMAEHEQPVSSPKLLHSSLLMQRAFLPYASLPSHLPSQQGKMGLSPGKDGDKIPAYTGLHMYPPSHHPSIPQPLRDDAKEESDYLTPCHMWGQDGSFKMQDDSSEKAKMMRQPKRDGEGKPHIKRPMNAFMVWAKDERRKILKACPDMHNSNISKIL</sequence>
<feature type="compositionally biased region" description="Basic residues" evidence="4">
    <location>
        <begin position="61"/>
        <end position="73"/>
    </location>
</feature>
<dbReference type="Pfam" id="PF00505">
    <property type="entry name" value="HMG_box"/>
    <property type="match status" value="1"/>
</dbReference>
<feature type="compositionally biased region" description="Polar residues" evidence="4">
    <location>
        <begin position="348"/>
        <end position="372"/>
    </location>
</feature>
<evidence type="ECO:0000256" key="2">
    <source>
        <dbReference type="ARBA" id="ARBA00023242"/>
    </source>
</evidence>
<feature type="DNA-binding region" description="HMG box" evidence="3">
    <location>
        <begin position="519"/>
        <end position="553"/>
    </location>
</feature>
<dbReference type="SUPFAM" id="SSF47095">
    <property type="entry name" value="HMG-box"/>
    <property type="match status" value="1"/>
</dbReference>
<dbReference type="Gene3D" id="1.10.30.10">
    <property type="entry name" value="High mobility group box domain"/>
    <property type="match status" value="1"/>
</dbReference>
<dbReference type="PANTHER" id="PTHR45789:SF2">
    <property type="entry name" value="FI18025P1"/>
    <property type="match status" value="1"/>
</dbReference>
<evidence type="ECO:0000256" key="1">
    <source>
        <dbReference type="ARBA" id="ARBA00023125"/>
    </source>
</evidence>
<dbReference type="Proteomes" id="UP000479000">
    <property type="component" value="Unassembled WGS sequence"/>
</dbReference>
<reference evidence="6 7" key="1">
    <citation type="submission" date="2020-02" db="EMBL/GenBank/DDBJ databases">
        <authorList>
            <person name="Ferguson B K."/>
        </authorList>
    </citation>
    <scope>NUCLEOTIDE SEQUENCE [LARGE SCALE GENOMIC DNA]</scope>
</reference>